<gene>
    <name evidence="1" type="ORF">LCGC14_2328360</name>
</gene>
<accession>A0A0F9ET95</accession>
<evidence type="ECO:0008006" key="2">
    <source>
        <dbReference type="Google" id="ProtNLM"/>
    </source>
</evidence>
<sequence length="322" mass="35489">MADVAQLRVTRAAQIRKQPQDEQPWLVESLWGSGAVGIIGGAPKTCKTWLALEIAVAVASGLPCLGRFRVPCPGPVLLFTAEDPPHQVRRRIESLSLARNADFPSLDVRLIVETSLRLDRTQDLQRLRLTLANHQPKLLVLDPYVRLQSADENDARQVSAILSDLRELSRTFHTAVALVHHARKNAGRNPGQALRGSGDFWAWGDSNLYITRSHDSLQLTIEHRAAPAPPPLSLQLLAPDDPPDQELSPICLQLQEQSAPPTSPSLQQRILVYLRDAGSTPHRTLRAALRVRASNLSDALRELETDGRLTRTPLGWTLASAP</sequence>
<name>A0A0F9ET95_9ZZZZ</name>
<dbReference type="EMBL" id="LAZR01033415">
    <property type="protein sequence ID" value="KKL48155.1"/>
    <property type="molecule type" value="Genomic_DNA"/>
</dbReference>
<reference evidence="1" key="1">
    <citation type="journal article" date="2015" name="Nature">
        <title>Complex archaea that bridge the gap between prokaryotes and eukaryotes.</title>
        <authorList>
            <person name="Spang A."/>
            <person name="Saw J.H."/>
            <person name="Jorgensen S.L."/>
            <person name="Zaremba-Niedzwiedzka K."/>
            <person name="Martijn J."/>
            <person name="Lind A.E."/>
            <person name="van Eijk R."/>
            <person name="Schleper C."/>
            <person name="Guy L."/>
            <person name="Ettema T.J."/>
        </authorList>
    </citation>
    <scope>NUCLEOTIDE SEQUENCE</scope>
</reference>
<dbReference type="Pfam" id="PF13481">
    <property type="entry name" value="AAA_25"/>
    <property type="match status" value="1"/>
</dbReference>
<organism evidence="1">
    <name type="scientific">marine sediment metagenome</name>
    <dbReference type="NCBI Taxonomy" id="412755"/>
    <lineage>
        <taxon>unclassified sequences</taxon>
        <taxon>metagenomes</taxon>
        <taxon>ecological metagenomes</taxon>
    </lineage>
</organism>
<dbReference type="AlphaFoldDB" id="A0A0F9ET95"/>
<proteinExistence type="predicted"/>
<dbReference type="SUPFAM" id="SSF52540">
    <property type="entry name" value="P-loop containing nucleoside triphosphate hydrolases"/>
    <property type="match status" value="1"/>
</dbReference>
<comment type="caution">
    <text evidence="1">The sequence shown here is derived from an EMBL/GenBank/DDBJ whole genome shotgun (WGS) entry which is preliminary data.</text>
</comment>
<protein>
    <recommendedName>
        <fullName evidence="2">AAA+ ATPase domain-containing protein</fullName>
    </recommendedName>
</protein>
<evidence type="ECO:0000313" key="1">
    <source>
        <dbReference type="EMBL" id="KKL48155.1"/>
    </source>
</evidence>
<dbReference type="Gene3D" id="3.40.50.300">
    <property type="entry name" value="P-loop containing nucleotide triphosphate hydrolases"/>
    <property type="match status" value="1"/>
</dbReference>
<dbReference type="InterPro" id="IPR027417">
    <property type="entry name" value="P-loop_NTPase"/>
</dbReference>